<reference evidence="3" key="1">
    <citation type="submission" date="2016-11" db="UniProtKB">
        <authorList>
            <consortium name="WormBaseParasite"/>
        </authorList>
    </citation>
    <scope>IDENTIFICATION</scope>
</reference>
<evidence type="ECO:0000256" key="1">
    <source>
        <dbReference type="SAM" id="MobiDB-lite"/>
    </source>
</evidence>
<accession>A0A1I7UVQ3</accession>
<proteinExistence type="predicted"/>
<keyword evidence="2" id="KW-1185">Reference proteome</keyword>
<dbReference type="eggNOG" id="ENOG502TJAW">
    <property type="taxonomic scope" value="Eukaryota"/>
</dbReference>
<feature type="compositionally biased region" description="Polar residues" evidence="1">
    <location>
        <begin position="214"/>
        <end position="224"/>
    </location>
</feature>
<dbReference type="AlphaFoldDB" id="A0A1I7UVQ3"/>
<protein>
    <submittedName>
        <fullName evidence="3">SPK domain-containing protein</fullName>
    </submittedName>
</protein>
<evidence type="ECO:0000313" key="2">
    <source>
        <dbReference type="Proteomes" id="UP000095282"/>
    </source>
</evidence>
<organism evidence="2 3">
    <name type="scientific">Caenorhabditis tropicalis</name>
    <dbReference type="NCBI Taxonomy" id="1561998"/>
    <lineage>
        <taxon>Eukaryota</taxon>
        <taxon>Metazoa</taxon>
        <taxon>Ecdysozoa</taxon>
        <taxon>Nematoda</taxon>
        <taxon>Chromadorea</taxon>
        <taxon>Rhabditida</taxon>
        <taxon>Rhabditina</taxon>
        <taxon>Rhabditomorpha</taxon>
        <taxon>Rhabditoidea</taxon>
        <taxon>Rhabditidae</taxon>
        <taxon>Peloderinae</taxon>
        <taxon>Caenorhabditis</taxon>
    </lineage>
</organism>
<evidence type="ECO:0000313" key="3">
    <source>
        <dbReference type="WBParaSite" id="Csp11.Scaffold630.g19823.t1"/>
    </source>
</evidence>
<feature type="region of interest" description="Disordered" evidence="1">
    <location>
        <begin position="193"/>
        <end position="224"/>
    </location>
</feature>
<name>A0A1I7UVQ3_9PELO</name>
<dbReference type="Proteomes" id="UP000095282">
    <property type="component" value="Unplaced"/>
</dbReference>
<dbReference type="WBParaSite" id="Csp11.Scaffold630.g19823.t1">
    <property type="protein sequence ID" value="Csp11.Scaffold630.g19823.t1"/>
    <property type="gene ID" value="Csp11.Scaffold630.g19823"/>
</dbReference>
<sequence length="224" mass="26377">MNSFEYGRLQAIQLAKVLIGKIDESSLISAMEHLDQKDPYRVIFLMGAAIMKEAPLEVFHLGGSFYFTDLVQNEIACILLKCASEMILQMENKENEVRIQTFRFGNAISFMNYIQSNGKKYEKEEPSVSEKIAPKKRKRLNHDRDLKFNLSHNLRQTVCRYLKKHGHLPEKMINLYALQYNEKEENIREYYHHLRQKSPRMPETKKRAKKSNRNTEFPNETSTD</sequence>